<dbReference type="InterPro" id="IPR053281">
    <property type="entry name" value="Double_zinc_ribbon"/>
</dbReference>
<keyword evidence="3" id="KW-1185">Reference proteome</keyword>
<accession>A0A923J3D0</accession>
<sequence>MFFFGIFGIEERKKSIKFIQNIICKACGSMSTYELIKVYTIFHFFLIPIFKWNKRYFLISRCCNSVFQIPVELGQEIENGKNVNVPEHSLREVYNNSNSGEIVCYNCKSTVDRAFQYCPHCGSKLR</sequence>
<feature type="domain" description="Zinc-ribbon 15" evidence="1">
    <location>
        <begin position="22"/>
        <end position="122"/>
    </location>
</feature>
<evidence type="ECO:0000259" key="1">
    <source>
        <dbReference type="Pfam" id="PF17032"/>
    </source>
</evidence>
<dbReference type="AlphaFoldDB" id="A0A923J3D0"/>
<gene>
    <name evidence="2" type="ORF">HGG79_20455</name>
</gene>
<dbReference type="PANTHER" id="PTHR36718">
    <property type="entry name" value="OS05G0435400 PROTEIN"/>
    <property type="match status" value="1"/>
</dbReference>
<dbReference type="Proteomes" id="UP000563151">
    <property type="component" value="Unassembled WGS sequence"/>
</dbReference>
<dbReference type="PANTHER" id="PTHR36718:SF1">
    <property type="entry name" value="DOUBLE ZINC RIBBON PROTEIN MJ0416"/>
    <property type="match status" value="1"/>
</dbReference>
<protein>
    <submittedName>
        <fullName evidence="2">Zinc ribbon domain-containing protein</fullName>
    </submittedName>
</protein>
<evidence type="ECO:0000313" key="3">
    <source>
        <dbReference type="Proteomes" id="UP000563151"/>
    </source>
</evidence>
<name>A0A923J3D0_CLOTT</name>
<dbReference type="EMBL" id="JAAZWO010000049">
    <property type="protein sequence ID" value="MBC2400103.1"/>
    <property type="molecule type" value="Genomic_DNA"/>
</dbReference>
<dbReference type="Pfam" id="PF17032">
    <property type="entry name" value="Zn_ribbon_15"/>
    <property type="match status" value="1"/>
</dbReference>
<reference evidence="2 3" key="1">
    <citation type="submission" date="2020-04" db="EMBL/GenBank/DDBJ databases">
        <title>Genomic insights into acetone-butanol-ethanol (ABE) fermentation by sequencing solventogenic clostridia strains.</title>
        <authorList>
            <person name="Brown S."/>
        </authorList>
    </citation>
    <scope>NUCLEOTIDE SEQUENCE [LARGE SCALE GENOMIC DNA]</scope>
    <source>
        <strain evidence="2 3">DJ011</strain>
    </source>
</reference>
<evidence type="ECO:0000313" key="2">
    <source>
        <dbReference type="EMBL" id="MBC2400103.1"/>
    </source>
</evidence>
<dbReference type="RefSeq" id="WP_035145183.1">
    <property type="nucleotide sequence ID" value="NZ_JAAZWO010000049.1"/>
</dbReference>
<organism evidence="2 3">
    <name type="scientific">Clostridium tetanomorphum</name>
    <dbReference type="NCBI Taxonomy" id="1553"/>
    <lineage>
        <taxon>Bacteria</taxon>
        <taxon>Bacillati</taxon>
        <taxon>Bacillota</taxon>
        <taxon>Clostridia</taxon>
        <taxon>Eubacteriales</taxon>
        <taxon>Clostridiaceae</taxon>
        <taxon>Clostridium</taxon>
    </lineage>
</organism>
<proteinExistence type="predicted"/>
<dbReference type="InterPro" id="IPR031493">
    <property type="entry name" value="Zinc_ribbon_15"/>
</dbReference>
<comment type="caution">
    <text evidence="2">The sequence shown here is derived from an EMBL/GenBank/DDBJ whole genome shotgun (WGS) entry which is preliminary data.</text>
</comment>